<dbReference type="PANTHER" id="PTHR42208">
    <property type="entry name" value="HEAVY METAL TRANSPORTER-RELATED"/>
    <property type="match status" value="1"/>
</dbReference>
<dbReference type="EMBL" id="AP024169">
    <property type="protein sequence ID" value="BCN31950.1"/>
    <property type="molecule type" value="Genomic_DNA"/>
</dbReference>
<dbReference type="CDD" id="cd00371">
    <property type="entry name" value="HMA"/>
    <property type="match status" value="1"/>
</dbReference>
<reference evidence="4 5" key="1">
    <citation type="submission" date="2020-11" db="EMBL/GenBank/DDBJ databases">
        <title>Draft genome sequencing of a Lachnospiraceae strain isolated from anoxic soil subjected to BSD treatment.</title>
        <authorList>
            <person name="Uek A."/>
            <person name="Tonouchi A."/>
        </authorList>
    </citation>
    <scope>NUCLEOTIDE SEQUENCE [LARGE SCALE GENOMIC DNA]</scope>
    <source>
        <strain evidence="4 5">TB5</strain>
    </source>
</reference>
<dbReference type="InterPro" id="IPR036163">
    <property type="entry name" value="HMA_dom_sf"/>
</dbReference>
<evidence type="ECO:0000313" key="5">
    <source>
        <dbReference type="Proteomes" id="UP000595897"/>
    </source>
</evidence>
<keyword evidence="5" id="KW-1185">Reference proteome</keyword>
<dbReference type="Gene3D" id="2.60.40.420">
    <property type="entry name" value="Cupredoxins - blue copper proteins"/>
    <property type="match status" value="1"/>
</dbReference>
<feature type="transmembrane region" description="Helical" evidence="2">
    <location>
        <begin position="194"/>
        <end position="218"/>
    </location>
</feature>
<dbReference type="AlphaFoldDB" id="A0A7R7EN70"/>
<keyword evidence="2" id="KW-1133">Transmembrane helix</keyword>
<gene>
    <name evidence="4" type="ORF">bsdtb5_32450</name>
</gene>
<feature type="domain" description="HMA" evidence="3">
    <location>
        <begin position="2"/>
        <end position="68"/>
    </location>
</feature>
<dbReference type="GO" id="GO:0046872">
    <property type="term" value="F:metal ion binding"/>
    <property type="evidence" value="ECO:0007669"/>
    <property type="project" value="UniProtKB-KW"/>
</dbReference>
<dbReference type="Gene3D" id="3.30.70.100">
    <property type="match status" value="1"/>
</dbReference>
<evidence type="ECO:0000256" key="1">
    <source>
        <dbReference type="ARBA" id="ARBA00022723"/>
    </source>
</evidence>
<accession>A0A7R7EN70</accession>
<dbReference type="InterPro" id="IPR039447">
    <property type="entry name" value="UreH-like_TM_dom"/>
</dbReference>
<dbReference type="InterPro" id="IPR017969">
    <property type="entry name" value="Heavy-metal-associated_CS"/>
</dbReference>
<feature type="transmembrane region" description="Helical" evidence="2">
    <location>
        <begin position="243"/>
        <end position="264"/>
    </location>
</feature>
<dbReference type="PROSITE" id="PS50846">
    <property type="entry name" value="HMA_2"/>
    <property type="match status" value="1"/>
</dbReference>
<keyword evidence="2" id="KW-0812">Transmembrane</keyword>
<evidence type="ECO:0000313" key="4">
    <source>
        <dbReference type="EMBL" id="BCN31950.1"/>
    </source>
</evidence>
<dbReference type="PROSITE" id="PS01047">
    <property type="entry name" value="HMA_1"/>
    <property type="match status" value="1"/>
</dbReference>
<keyword evidence="2" id="KW-0472">Membrane</keyword>
<dbReference type="Pfam" id="PF00403">
    <property type="entry name" value="HMA"/>
    <property type="match status" value="1"/>
</dbReference>
<proteinExistence type="predicted"/>
<organism evidence="4 5">
    <name type="scientific">Anaeromicropila herbilytica</name>
    <dbReference type="NCBI Taxonomy" id="2785025"/>
    <lineage>
        <taxon>Bacteria</taxon>
        <taxon>Bacillati</taxon>
        <taxon>Bacillota</taxon>
        <taxon>Clostridia</taxon>
        <taxon>Lachnospirales</taxon>
        <taxon>Lachnospiraceae</taxon>
        <taxon>Anaeromicropila</taxon>
    </lineage>
</organism>
<feature type="transmembrane region" description="Helical" evidence="2">
    <location>
        <begin position="310"/>
        <end position="334"/>
    </location>
</feature>
<dbReference type="RefSeq" id="WP_271713037.1">
    <property type="nucleotide sequence ID" value="NZ_AP024169.1"/>
</dbReference>
<protein>
    <recommendedName>
        <fullName evidence="3">HMA domain-containing protein</fullName>
    </recommendedName>
</protein>
<dbReference type="SUPFAM" id="SSF55008">
    <property type="entry name" value="HMA, heavy metal-associated domain"/>
    <property type="match status" value="1"/>
</dbReference>
<name>A0A7R7EN70_9FIRM</name>
<feature type="transmembrane region" description="Helical" evidence="2">
    <location>
        <begin position="120"/>
        <end position="141"/>
    </location>
</feature>
<evidence type="ECO:0000256" key="2">
    <source>
        <dbReference type="SAM" id="Phobius"/>
    </source>
</evidence>
<dbReference type="Proteomes" id="UP000595897">
    <property type="component" value="Chromosome"/>
</dbReference>
<dbReference type="KEGG" id="ahb:bsdtb5_32450"/>
<feature type="transmembrane region" description="Helical" evidence="2">
    <location>
        <begin position="86"/>
        <end position="108"/>
    </location>
</feature>
<evidence type="ECO:0000259" key="3">
    <source>
        <dbReference type="PROSITE" id="PS50846"/>
    </source>
</evidence>
<keyword evidence="1" id="KW-0479">Metal-binding</keyword>
<feature type="transmembrane region" description="Helical" evidence="2">
    <location>
        <begin position="270"/>
        <end position="298"/>
    </location>
</feature>
<dbReference type="Pfam" id="PF13386">
    <property type="entry name" value="DsbD_2"/>
    <property type="match status" value="1"/>
</dbReference>
<sequence>MNHTIIKLSGLSCPACEYKIEKEVKSLLGVEKVKVDYQTSMADVFFNPNQVTMEEIKNIIIKTGYEVITKEDEEEKVEKHSFSTTLYFGIIIFGIYIIIKNTIGFQFYPEITRNMGYGMLFIAGLFTSIHCVAMCGGINLSQCISCSGCEKEGIYHKAKPSLFYNMGRVTSYTILGGIVGTVGSVFSVNIETKAIISIAAGIFMIIMGINMLDVIPALRKLMPRLPKNLVDKIESQKSGRTPFIVGILNGFMPCGPLQAMQLYALATGSFLGGALSMFLFSLGTVPLMFLFGVISTMINSSFTKQMMKISAMLVIILGIVMSNRGLSFIGFGGIANIAPIAKEQVMDENQAVLKKGYQTITTDLESGRYQSFTVTKNVPLKWIIKADKENLNGCNGEIIVYDYKIDKVLKVGENVIEFTPTKTGNISYTCWMGMISANITVE</sequence>
<dbReference type="InterPro" id="IPR006121">
    <property type="entry name" value="HMA_dom"/>
</dbReference>
<dbReference type="InterPro" id="IPR008972">
    <property type="entry name" value="Cupredoxin"/>
</dbReference>
<dbReference type="PANTHER" id="PTHR42208:SF1">
    <property type="entry name" value="HEAVY METAL TRANSPORTER"/>
    <property type="match status" value="1"/>
</dbReference>
<feature type="transmembrane region" description="Helical" evidence="2">
    <location>
        <begin position="162"/>
        <end position="188"/>
    </location>
</feature>